<feature type="region of interest" description="Disordered" evidence="7">
    <location>
        <begin position="341"/>
        <end position="392"/>
    </location>
</feature>
<feature type="compositionally biased region" description="Polar residues" evidence="7">
    <location>
        <begin position="379"/>
        <end position="388"/>
    </location>
</feature>
<keyword evidence="2" id="KW-0547">Nucleotide-binding</keyword>
<dbReference type="SMART" id="SM00847">
    <property type="entry name" value="HA2"/>
    <property type="match status" value="1"/>
</dbReference>
<dbReference type="InterPro" id="IPR027417">
    <property type="entry name" value="P-loop_NTPase"/>
</dbReference>
<dbReference type="FunFam" id="3.40.50.300:FF:000145">
    <property type="entry name" value="probable ATP-dependent RNA helicase DHX40"/>
    <property type="match status" value="1"/>
</dbReference>
<dbReference type="OrthoDB" id="10253254at2759"/>
<dbReference type="SUPFAM" id="SSF52540">
    <property type="entry name" value="P-loop containing nucleoside triphosphate hydrolases"/>
    <property type="match status" value="1"/>
</dbReference>
<proteinExistence type="predicted"/>
<dbReference type="Pfam" id="PF00270">
    <property type="entry name" value="DEAD"/>
    <property type="match status" value="1"/>
</dbReference>
<evidence type="ECO:0000313" key="10">
    <source>
        <dbReference type="EMBL" id="KAF2868973.1"/>
    </source>
</evidence>
<dbReference type="PROSITE" id="PS51194">
    <property type="entry name" value="HELICASE_CTER"/>
    <property type="match status" value="1"/>
</dbReference>
<evidence type="ECO:0000256" key="4">
    <source>
        <dbReference type="ARBA" id="ARBA00022806"/>
    </source>
</evidence>
<dbReference type="EMBL" id="JAADJZ010000017">
    <property type="protein sequence ID" value="KAF2868973.1"/>
    <property type="molecule type" value="Genomic_DNA"/>
</dbReference>
<dbReference type="SMART" id="SM00487">
    <property type="entry name" value="DEXDc"/>
    <property type="match status" value="1"/>
</dbReference>
<dbReference type="PANTHER" id="PTHR18934:SF118">
    <property type="entry name" value="ATP-DEPENDENT RNA HELICASE DHX33"/>
    <property type="match status" value="1"/>
</dbReference>
<dbReference type="CDD" id="cd17917">
    <property type="entry name" value="DEXHc_RHA-like"/>
    <property type="match status" value="1"/>
</dbReference>
<sequence length="855" mass="95061">MTINAEHDRVISKKRKRGTEKGNELVKGSGKLVKFDDEDDAETKSTHSKQQISVPKPLPVLEPQSNDRRKSKKERAKKVEKTTENFESPPSDVHEIGGKATTSLSGQIHRSNASQPQTKHSTHLAKRSNAHQRNETQVPPHLSKKRDALLSTRKALPIWPHAEYIRAALRKNNVLVLTGETGSGKSTQVPQFLMSEPWCTKTIAITQPRRVAAISLARRVADEMGSLLGNQSPSAKVGYSVRFDNAAGPNTKVKFLTEGMLLQEMLRDPNMSQYSAIIVDEVHERSVNVDLLLGFLRNLVAETDQGTKRRNPLKVVVMSATVDVEGLVAFFDEGLAPLEVKTSDSKDQHNSCSSDSGSGNSSQKIPDIQSAVAKDNDQNARGTNQEQIRTPRISTCHVEGRQYLVKTVYLSEPTQDWVEAALKLIFQIHYKESLPGDILVFLTGQDTIEGLEKLVNDYAEGMDKEVPKLLPLPLFAALPQHAQQQIFQPTPYRTRKVILATNIAETSVTVPGVRFVIDCGKSKIKQFRNRLGLESLLVKPVSKSAAIQRRGRAGREAPGLCYRLYTEEGYKELEERTIPEILRCDLSQAILTMKARGVDDVLNFPFLDRPPREALEKALLQLLQLNALTDVGAISDTGLKIAKLPLTPTLGRVLVEAAERDCLLDVIDIISALSVENIFLNLVTEERKEAAEVARRELYRREGDHMTFLVTVQMYTEEHSDRKSWCEKHFVSHRAMQNVMNVRKQLHQQCTSLKLLSPHASTTSSSSAPSDSKTQAILASLLRGFISNTARLMPDGSYKTLMGNQLVAIHPSSVLFGRKTEAIVFSEFVFTGKAWARGVSAVQLDWVSEVVDAIM</sequence>
<dbReference type="InterPro" id="IPR002464">
    <property type="entry name" value="DNA/RNA_helicase_DEAH_CS"/>
</dbReference>
<keyword evidence="11" id="KW-1185">Reference proteome</keyword>
<dbReference type="GO" id="GO:1990904">
    <property type="term" value="C:ribonucleoprotein complex"/>
    <property type="evidence" value="ECO:0007669"/>
    <property type="project" value="UniProtKB-ARBA"/>
</dbReference>
<dbReference type="GO" id="GO:0003724">
    <property type="term" value="F:RNA helicase activity"/>
    <property type="evidence" value="ECO:0007669"/>
    <property type="project" value="UniProtKB-EC"/>
</dbReference>
<comment type="catalytic activity">
    <reaction evidence="6">
        <text>ATP + H2O = ADP + phosphate + H(+)</text>
        <dbReference type="Rhea" id="RHEA:13065"/>
        <dbReference type="ChEBI" id="CHEBI:15377"/>
        <dbReference type="ChEBI" id="CHEBI:15378"/>
        <dbReference type="ChEBI" id="CHEBI:30616"/>
        <dbReference type="ChEBI" id="CHEBI:43474"/>
        <dbReference type="ChEBI" id="CHEBI:456216"/>
        <dbReference type="EC" id="3.6.4.13"/>
    </reaction>
</comment>
<dbReference type="GO" id="GO:0005730">
    <property type="term" value="C:nucleolus"/>
    <property type="evidence" value="ECO:0007669"/>
    <property type="project" value="TreeGrafter"/>
</dbReference>
<dbReference type="InterPro" id="IPR011545">
    <property type="entry name" value="DEAD/DEAH_box_helicase_dom"/>
</dbReference>
<feature type="compositionally biased region" description="Basic residues" evidence="7">
    <location>
        <begin position="120"/>
        <end position="130"/>
    </location>
</feature>
<feature type="compositionally biased region" description="Low complexity" evidence="7">
    <location>
        <begin position="350"/>
        <end position="362"/>
    </location>
</feature>
<dbReference type="InterPro" id="IPR014001">
    <property type="entry name" value="Helicase_ATP-bd"/>
</dbReference>
<dbReference type="Pfam" id="PF21010">
    <property type="entry name" value="HA2_C"/>
    <property type="match status" value="1"/>
</dbReference>
<dbReference type="CDD" id="cd18791">
    <property type="entry name" value="SF2_C_RHA"/>
    <property type="match status" value="1"/>
</dbReference>
<feature type="region of interest" description="Disordered" evidence="7">
    <location>
        <begin position="1"/>
        <end position="146"/>
    </location>
</feature>
<feature type="domain" description="Helicase ATP-binding" evidence="8">
    <location>
        <begin position="166"/>
        <end position="340"/>
    </location>
</feature>
<evidence type="ECO:0000256" key="6">
    <source>
        <dbReference type="ARBA" id="ARBA00047984"/>
    </source>
</evidence>
<dbReference type="GO" id="GO:0045943">
    <property type="term" value="P:positive regulation of transcription by RNA polymerase I"/>
    <property type="evidence" value="ECO:0007669"/>
    <property type="project" value="TreeGrafter"/>
</dbReference>
<dbReference type="Gene3D" id="1.20.120.1080">
    <property type="match status" value="1"/>
</dbReference>
<keyword evidence="4 10" id="KW-0347">Helicase</keyword>
<evidence type="ECO:0000256" key="1">
    <source>
        <dbReference type="ARBA" id="ARBA00012552"/>
    </source>
</evidence>
<keyword evidence="3" id="KW-0378">Hydrolase</keyword>
<dbReference type="InterPro" id="IPR007502">
    <property type="entry name" value="Helicase-assoc_dom"/>
</dbReference>
<dbReference type="Gene3D" id="3.40.50.300">
    <property type="entry name" value="P-loop containing nucleotide triphosphate hydrolases"/>
    <property type="match status" value="2"/>
</dbReference>
<dbReference type="AlphaFoldDB" id="A0A7C8I760"/>
<dbReference type="SMART" id="SM00490">
    <property type="entry name" value="HELICc"/>
    <property type="match status" value="1"/>
</dbReference>
<dbReference type="Proteomes" id="UP000481861">
    <property type="component" value="Unassembled WGS sequence"/>
</dbReference>
<dbReference type="GO" id="GO:0003725">
    <property type="term" value="F:double-stranded RNA binding"/>
    <property type="evidence" value="ECO:0007669"/>
    <property type="project" value="TreeGrafter"/>
</dbReference>
<dbReference type="InterPro" id="IPR001650">
    <property type="entry name" value="Helicase_C-like"/>
</dbReference>
<evidence type="ECO:0000259" key="9">
    <source>
        <dbReference type="PROSITE" id="PS51194"/>
    </source>
</evidence>
<evidence type="ECO:0000256" key="5">
    <source>
        <dbReference type="ARBA" id="ARBA00022840"/>
    </source>
</evidence>
<evidence type="ECO:0000256" key="7">
    <source>
        <dbReference type="SAM" id="MobiDB-lite"/>
    </source>
</evidence>
<dbReference type="PROSITE" id="PS51192">
    <property type="entry name" value="HELICASE_ATP_BIND_1"/>
    <property type="match status" value="1"/>
</dbReference>
<evidence type="ECO:0000259" key="8">
    <source>
        <dbReference type="PROSITE" id="PS51192"/>
    </source>
</evidence>
<evidence type="ECO:0000313" key="11">
    <source>
        <dbReference type="Proteomes" id="UP000481861"/>
    </source>
</evidence>
<organism evidence="10 11">
    <name type="scientific">Massariosphaeria phaeospora</name>
    <dbReference type="NCBI Taxonomy" id="100035"/>
    <lineage>
        <taxon>Eukaryota</taxon>
        <taxon>Fungi</taxon>
        <taxon>Dikarya</taxon>
        <taxon>Ascomycota</taxon>
        <taxon>Pezizomycotina</taxon>
        <taxon>Dothideomycetes</taxon>
        <taxon>Pleosporomycetidae</taxon>
        <taxon>Pleosporales</taxon>
        <taxon>Pleosporales incertae sedis</taxon>
        <taxon>Massariosphaeria</taxon>
    </lineage>
</organism>
<dbReference type="FunFam" id="1.10.10.2130:FF:000001">
    <property type="entry name" value="Pre-mRNA-splicing factor ATP-dependent RNA helicase"/>
    <property type="match status" value="1"/>
</dbReference>
<dbReference type="PROSITE" id="PS00690">
    <property type="entry name" value="DEAH_ATP_HELICASE"/>
    <property type="match status" value="1"/>
</dbReference>
<dbReference type="GO" id="GO:0005524">
    <property type="term" value="F:ATP binding"/>
    <property type="evidence" value="ECO:0007669"/>
    <property type="project" value="UniProtKB-KW"/>
</dbReference>
<gene>
    <name evidence="10" type="ORF">BDV95DRAFT_596652</name>
</gene>
<comment type="caution">
    <text evidence="10">The sequence shown here is derived from an EMBL/GenBank/DDBJ whole genome shotgun (WGS) entry which is preliminary data.</text>
</comment>
<evidence type="ECO:0000256" key="3">
    <source>
        <dbReference type="ARBA" id="ARBA00022801"/>
    </source>
</evidence>
<dbReference type="GO" id="GO:0016787">
    <property type="term" value="F:hydrolase activity"/>
    <property type="evidence" value="ECO:0007669"/>
    <property type="project" value="UniProtKB-KW"/>
</dbReference>
<dbReference type="InterPro" id="IPR011709">
    <property type="entry name" value="DEAD-box_helicase_OB_fold"/>
</dbReference>
<name>A0A7C8I760_9PLEO</name>
<evidence type="ECO:0000256" key="2">
    <source>
        <dbReference type="ARBA" id="ARBA00022741"/>
    </source>
</evidence>
<feature type="compositionally biased region" description="Basic and acidic residues" evidence="7">
    <location>
        <begin position="1"/>
        <end position="11"/>
    </location>
</feature>
<feature type="domain" description="Helicase C-terminal" evidence="9">
    <location>
        <begin position="424"/>
        <end position="597"/>
    </location>
</feature>
<dbReference type="PANTHER" id="PTHR18934">
    <property type="entry name" value="ATP-DEPENDENT RNA HELICASE"/>
    <property type="match status" value="1"/>
</dbReference>
<dbReference type="EC" id="3.6.4.13" evidence="1"/>
<dbReference type="Pfam" id="PF07717">
    <property type="entry name" value="OB_NTP_bind"/>
    <property type="match status" value="1"/>
</dbReference>
<dbReference type="Pfam" id="PF00271">
    <property type="entry name" value="Helicase_C"/>
    <property type="match status" value="1"/>
</dbReference>
<protein>
    <recommendedName>
        <fullName evidence="1">RNA helicase</fullName>
        <ecNumber evidence="1">3.6.4.13</ecNumber>
    </recommendedName>
</protein>
<feature type="compositionally biased region" description="Polar residues" evidence="7">
    <location>
        <begin position="100"/>
        <end position="119"/>
    </location>
</feature>
<accession>A0A7C8I760</accession>
<keyword evidence="5" id="KW-0067">ATP-binding</keyword>
<reference evidence="10 11" key="1">
    <citation type="submission" date="2020-01" db="EMBL/GenBank/DDBJ databases">
        <authorList>
            <consortium name="DOE Joint Genome Institute"/>
            <person name="Haridas S."/>
            <person name="Albert R."/>
            <person name="Binder M."/>
            <person name="Bloem J."/>
            <person name="Labutti K."/>
            <person name="Salamov A."/>
            <person name="Andreopoulos B."/>
            <person name="Baker S.E."/>
            <person name="Barry K."/>
            <person name="Bills G."/>
            <person name="Bluhm B.H."/>
            <person name="Cannon C."/>
            <person name="Castanera R."/>
            <person name="Culley D.E."/>
            <person name="Daum C."/>
            <person name="Ezra D."/>
            <person name="Gonzalez J.B."/>
            <person name="Henrissat B."/>
            <person name="Kuo A."/>
            <person name="Liang C."/>
            <person name="Lipzen A."/>
            <person name="Lutzoni F."/>
            <person name="Magnuson J."/>
            <person name="Mondo S."/>
            <person name="Nolan M."/>
            <person name="Ohm R."/>
            <person name="Pangilinan J."/>
            <person name="Park H.-J.H."/>
            <person name="Ramirez L."/>
            <person name="Alfaro M."/>
            <person name="Sun H."/>
            <person name="Tritt A."/>
            <person name="Yoshinaga Y."/>
            <person name="Zwiers L.-H.L."/>
            <person name="Turgeon B.G."/>
            <person name="Goodwin S.B."/>
            <person name="Spatafora J.W."/>
            <person name="Crous P.W."/>
            <person name="Grigoriev I.V."/>
        </authorList>
    </citation>
    <scope>NUCLEOTIDE SEQUENCE [LARGE SCALE GENOMIC DNA]</scope>
    <source>
        <strain evidence="10 11">CBS 611.86</strain>
    </source>
</reference>